<evidence type="ECO:0000313" key="3">
    <source>
        <dbReference type="EMBL" id="MCU7549918.1"/>
    </source>
</evidence>
<comment type="caution">
    <text evidence="3">The sequence shown here is derived from an EMBL/GenBank/DDBJ whole genome shotgun (WGS) entry which is preliminary data.</text>
</comment>
<organism evidence="3 4">
    <name type="scientific">Paraflavisolibacter caeni</name>
    <dbReference type="NCBI Taxonomy" id="2982496"/>
    <lineage>
        <taxon>Bacteria</taxon>
        <taxon>Pseudomonadati</taxon>
        <taxon>Bacteroidota</taxon>
        <taxon>Chitinophagia</taxon>
        <taxon>Chitinophagales</taxon>
        <taxon>Chitinophagaceae</taxon>
        <taxon>Paraflavisolibacter</taxon>
    </lineage>
</organism>
<protein>
    <recommendedName>
        <fullName evidence="5">Tetratricopeptide repeat protein</fullName>
    </recommendedName>
</protein>
<name>A0A9X2XYE1_9BACT</name>
<dbReference type="SUPFAM" id="SSF48452">
    <property type="entry name" value="TPR-like"/>
    <property type="match status" value="1"/>
</dbReference>
<dbReference type="Gene3D" id="1.25.40.10">
    <property type="entry name" value="Tetratricopeptide repeat domain"/>
    <property type="match status" value="1"/>
</dbReference>
<sequence length="262" mass="29383">MNNNKRSPRRFSLHPVLQNITLTLCFLVMLSSAGFGQGNDEESIKQIAEKSFNEMLNRQADKWKANWKQDDKARIAVTASGFHAEALGWDSIVKLVATFPPPENPDQLRISTPNIVVRTDGNMATADYITTVVSPSTDSAGMRWHTFSSFVKDGNDWKVTSQLFTNLSSFNANSAKAIEDNINSAGYQLMNANRLNDAIELFKLNVQFFPKAWNPYDSLGEAYAKAGKKDLAIKNYEMSIKLNPKNDNGKKMLEKIKQNKPL</sequence>
<dbReference type="InterPro" id="IPR032710">
    <property type="entry name" value="NTF2-like_dom_sf"/>
</dbReference>
<proteinExistence type="predicted"/>
<dbReference type="RefSeq" id="WP_279297357.1">
    <property type="nucleotide sequence ID" value="NZ_JAOTIF010000008.1"/>
</dbReference>
<reference evidence="3" key="2">
    <citation type="submission" date="2023-04" db="EMBL/GenBank/DDBJ databases">
        <title>Paracnuella aquatica gen. nov., sp. nov., a member of the family Chitinophagaceae isolated from a hot spring.</title>
        <authorList>
            <person name="Wang C."/>
        </authorList>
    </citation>
    <scope>NUCLEOTIDE SEQUENCE</scope>
    <source>
        <strain evidence="3">LB-8</strain>
    </source>
</reference>
<dbReference type="Gene3D" id="3.10.450.50">
    <property type="match status" value="1"/>
</dbReference>
<dbReference type="PROSITE" id="PS50005">
    <property type="entry name" value="TPR"/>
    <property type="match status" value="1"/>
</dbReference>
<dbReference type="SUPFAM" id="SSF54427">
    <property type="entry name" value="NTF2-like"/>
    <property type="match status" value="1"/>
</dbReference>
<evidence type="ECO:0000256" key="1">
    <source>
        <dbReference type="PROSITE-ProRule" id="PRU00339"/>
    </source>
</evidence>
<dbReference type="InterPro" id="IPR011990">
    <property type="entry name" value="TPR-like_helical_dom_sf"/>
</dbReference>
<feature type="chain" id="PRO_5040835738" description="Tetratricopeptide repeat protein" evidence="2">
    <location>
        <begin position="34"/>
        <end position="262"/>
    </location>
</feature>
<feature type="repeat" description="TPR" evidence="1">
    <location>
        <begin position="213"/>
        <end position="246"/>
    </location>
</feature>
<feature type="signal peptide" evidence="2">
    <location>
        <begin position="1"/>
        <end position="33"/>
    </location>
</feature>
<evidence type="ECO:0000256" key="2">
    <source>
        <dbReference type="SAM" id="SignalP"/>
    </source>
</evidence>
<dbReference type="AlphaFoldDB" id="A0A9X2XYE1"/>
<dbReference type="Proteomes" id="UP001155483">
    <property type="component" value="Unassembled WGS sequence"/>
</dbReference>
<dbReference type="EMBL" id="JAOTIF010000008">
    <property type="protein sequence ID" value="MCU7549918.1"/>
    <property type="molecule type" value="Genomic_DNA"/>
</dbReference>
<evidence type="ECO:0008006" key="5">
    <source>
        <dbReference type="Google" id="ProtNLM"/>
    </source>
</evidence>
<dbReference type="InterPro" id="IPR019734">
    <property type="entry name" value="TPR_rpt"/>
</dbReference>
<accession>A0A9X2XYE1</accession>
<keyword evidence="2" id="KW-0732">Signal</keyword>
<evidence type="ECO:0000313" key="4">
    <source>
        <dbReference type="Proteomes" id="UP001155483"/>
    </source>
</evidence>
<keyword evidence="1" id="KW-0802">TPR repeat</keyword>
<gene>
    <name evidence="3" type="ORF">OCK74_12370</name>
</gene>
<reference evidence="3" key="1">
    <citation type="submission" date="2022-09" db="EMBL/GenBank/DDBJ databases">
        <authorList>
            <person name="Yuan C."/>
            <person name="Ke Z."/>
        </authorList>
    </citation>
    <scope>NUCLEOTIDE SEQUENCE</scope>
    <source>
        <strain evidence="3">LB-8</strain>
    </source>
</reference>
<dbReference type="SMART" id="SM00028">
    <property type="entry name" value="TPR"/>
    <property type="match status" value="1"/>
</dbReference>
<keyword evidence="4" id="KW-1185">Reference proteome</keyword>